<evidence type="ECO:0000259" key="1">
    <source>
        <dbReference type="PROSITE" id="PS50943"/>
    </source>
</evidence>
<dbReference type="PROSITE" id="PS50943">
    <property type="entry name" value="HTH_CROC1"/>
    <property type="match status" value="1"/>
</dbReference>
<evidence type="ECO:0000313" key="2">
    <source>
        <dbReference type="EMBL" id="MES0836876.1"/>
    </source>
</evidence>
<evidence type="ECO:0000313" key="3">
    <source>
        <dbReference type="Proteomes" id="UP001432401"/>
    </source>
</evidence>
<dbReference type="RefSeq" id="WP_352985758.1">
    <property type="nucleotide sequence ID" value="NZ_JBEQNA010000013.1"/>
</dbReference>
<organism evidence="2 3">
    <name type="scientific">Nocardiopsis tropica</name>
    <dbReference type="NCBI Taxonomy" id="109330"/>
    <lineage>
        <taxon>Bacteria</taxon>
        <taxon>Bacillati</taxon>
        <taxon>Actinomycetota</taxon>
        <taxon>Actinomycetes</taxon>
        <taxon>Streptosporangiales</taxon>
        <taxon>Nocardiopsidaceae</taxon>
        <taxon>Nocardiopsis</taxon>
    </lineage>
</organism>
<dbReference type="InterPro" id="IPR011990">
    <property type="entry name" value="TPR-like_helical_dom_sf"/>
</dbReference>
<accession>A0ABV2A0J3</accession>
<gene>
    <name evidence="2" type="ORF">ABUK86_24080</name>
</gene>
<protein>
    <submittedName>
        <fullName evidence="2">DNA-binding protein</fullName>
    </submittedName>
</protein>
<name>A0ABV2A0J3_9ACTN</name>
<keyword evidence="2" id="KW-0238">DNA-binding</keyword>
<dbReference type="Proteomes" id="UP001432401">
    <property type="component" value="Unassembled WGS sequence"/>
</dbReference>
<dbReference type="EMBL" id="JBEQNB010000014">
    <property type="protein sequence ID" value="MES0836876.1"/>
    <property type="molecule type" value="Genomic_DNA"/>
</dbReference>
<dbReference type="InterPro" id="IPR001387">
    <property type="entry name" value="Cro/C1-type_HTH"/>
</dbReference>
<reference evidence="2 3" key="1">
    <citation type="submission" date="2024-06" db="EMBL/GenBank/DDBJ databases">
        <authorList>
            <person name="Bataeva Y.V."/>
            <person name="Grigorian L.N."/>
            <person name="Solomentsev V.I."/>
        </authorList>
    </citation>
    <scope>NUCLEOTIDE SEQUENCE [LARGE SCALE GENOMIC DNA]</scope>
    <source>
        <strain evidence="3">SCPM-O-B-12605 (RCAM04882)</strain>
    </source>
</reference>
<sequence length="376" mass="41019">MDSSSEHPVWSRNLHTARTVRGWDPLRLAQETAYAAGRGAAETPRSLVRRIRDWEAGRYGPGEHYLLPLARVLDVHPEDLAVGARAKRVEADRIRATSAHLVSLDGTQGGTDLVPAAVRAARTARTAARSGASPDVVSAAAEALQVAGWLAFDADEHVLARRLTSASIVTARAGGDRGGELFALSQLAMHDAHEHRPSQAHQVCEHVLDQKLSPRLACLFELRLARAHGQSNTPVRALATLRRARSRFREGAGDHDPPWTWWIVDSELTCHEAMIHVDDGRWDRAQELFASAREHCPPHHPRGPLIYAVHQLHALVRLRAWAAAQEVLTTAVVPLVGQVRSGRVDAVLARTARLGAEASAPAPFRELMRVAVAAAR</sequence>
<comment type="caution">
    <text evidence="2">The sequence shown here is derived from an EMBL/GenBank/DDBJ whole genome shotgun (WGS) entry which is preliminary data.</text>
</comment>
<dbReference type="GO" id="GO:0003677">
    <property type="term" value="F:DNA binding"/>
    <property type="evidence" value="ECO:0007669"/>
    <property type="project" value="UniProtKB-KW"/>
</dbReference>
<dbReference type="Gene3D" id="1.25.40.10">
    <property type="entry name" value="Tetratricopeptide repeat domain"/>
    <property type="match status" value="1"/>
</dbReference>
<proteinExistence type="predicted"/>
<keyword evidence="3" id="KW-1185">Reference proteome</keyword>
<feature type="domain" description="HTH cro/C1-type" evidence="1">
    <location>
        <begin position="51"/>
        <end position="80"/>
    </location>
</feature>